<dbReference type="eggNOG" id="COG3021">
    <property type="taxonomic scope" value="Bacteria"/>
</dbReference>
<dbReference type="Proteomes" id="UP000008850">
    <property type="component" value="Chromosome"/>
</dbReference>
<proteinExistence type="predicted"/>
<dbReference type="InterPro" id="IPR036691">
    <property type="entry name" value="Endo/exonu/phosph_ase_sf"/>
</dbReference>
<dbReference type="SUPFAM" id="SSF56219">
    <property type="entry name" value="DNase I-like"/>
    <property type="match status" value="1"/>
</dbReference>
<feature type="transmembrane region" description="Helical" evidence="1">
    <location>
        <begin position="45"/>
        <end position="64"/>
    </location>
</feature>
<dbReference type="EMBL" id="CP003075">
    <property type="protein sequence ID" value="AEQ51142.1"/>
    <property type="molecule type" value="Genomic_DNA"/>
</dbReference>
<organism evidence="3 4">
    <name type="scientific">Pelagibacterium halotolerans (strain DSM 22347 / JCM 15775 / CGMCC 1.7692 / B2)</name>
    <dbReference type="NCBI Taxonomy" id="1082931"/>
    <lineage>
        <taxon>Bacteria</taxon>
        <taxon>Pseudomonadati</taxon>
        <taxon>Pseudomonadota</taxon>
        <taxon>Alphaproteobacteria</taxon>
        <taxon>Hyphomicrobiales</taxon>
        <taxon>Devosiaceae</taxon>
        <taxon>Pelagibacterium</taxon>
    </lineage>
</organism>
<reference evidence="3 4" key="1">
    <citation type="journal article" date="2012" name="J. Bacteriol.">
        <title>Complete genome sequence of Pelagibacterium halotolerans B2T.</title>
        <authorList>
            <person name="Huo Y.Y."/>
            <person name="Cheng H."/>
            <person name="Han X.F."/>
            <person name="Jiang X.W."/>
            <person name="Sun C."/>
            <person name="Zhang X.Q."/>
            <person name="Zhu X.F."/>
            <person name="Liu Y.F."/>
            <person name="Li P.F."/>
            <person name="Ni P.X."/>
            <person name="Wu M."/>
        </authorList>
    </citation>
    <scope>NUCLEOTIDE SEQUENCE [LARGE SCALE GENOMIC DNA]</scope>
    <source>
        <strain evidence="4">DSM 22347 / JCM 15775 / CGMCC 1.7692 / B2</strain>
    </source>
</reference>
<dbReference type="KEGG" id="phl:KKY_1109"/>
<dbReference type="HOGENOM" id="CLU_052333_0_1_5"/>
<dbReference type="AlphaFoldDB" id="G4R627"/>
<dbReference type="Pfam" id="PF03372">
    <property type="entry name" value="Exo_endo_phos"/>
    <property type="match status" value="1"/>
</dbReference>
<protein>
    <submittedName>
        <fullName evidence="3">AP endonuclease family 1 domain protein</fullName>
    </submittedName>
</protein>
<keyword evidence="1" id="KW-0472">Membrane</keyword>
<feature type="transmembrane region" description="Helical" evidence="1">
    <location>
        <begin position="7"/>
        <end position="39"/>
    </location>
</feature>
<dbReference type="Gene3D" id="3.60.10.10">
    <property type="entry name" value="Endonuclease/exonuclease/phosphatase"/>
    <property type="match status" value="1"/>
</dbReference>
<keyword evidence="4" id="KW-1185">Reference proteome</keyword>
<evidence type="ECO:0000256" key="1">
    <source>
        <dbReference type="SAM" id="Phobius"/>
    </source>
</evidence>
<keyword evidence="3" id="KW-0540">Nuclease</keyword>
<accession>G4R627</accession>
<evidence type="ECO:0000313" key="4">
    <source>
        <dbReference type="Proteomes" id="UP000008850"/>
    </source>
</evidence>
<keyword evidence="1" id="KW-0812">Transmembrane</keyword>
<keyword evidence="1" id="KW-1133">Transmembrane helix</keyword>
<keyword evidence="3" id="KW-0255">Endonuclease</keyword>
<name>G4R627_PELHB</name>
<dbReference type="RefSeq" id="WP_014130291.1">
    <property type="nucleotide sequence ID" value="NC_016078.1"/>
</dbReference>
<feature type="domain" description="Endonuclease/exonuclease/phosphatase" evidence="2">
    <location>
        <begin position="112"/>
        <end position="325"/>
    </location>
</feature>
<sequence length="338" mass="36779">MGSIGKILAALVAAGYLLACCLLAGMAIVAALGFIYPAMDLFNHIQPVLFLGLLALLAGSPVLVRFRTLRALALSIAATGFVASGIIYVPELVNGLVPRTAVEQGERIYRLMTFNVFGRNEEPRSIVANVEAVDPDIVALQEYSPGVRSVVHPLLSETYPHFQYCAGGERAFVGLYSRLPFEPLDADACSASIMSTDRTARIIVRFQTEDGPEFSLATTHNDWPAPVTRQAEQFATLGEALSTVEPPLILVGDFNSTPWSYALRGFVGTAGLTRHTYNLPTFPTLWYYLRDWRAMFPILPIDHVMTRGAIAIHDLRTGAPSGSDHLPIIVDFSVGREG</sequence>
<evidence type="ECO:0000259" key="2">
    <source>
        <dbReference type="Pfam" id="PF03372"/>
    </source>
</evidence>
<evidence type="ECO:0000313" key="3">
    <source>
        <dbReference type="EMBL" id="AEQ51142.1"/>
    </source>
</evidence>
<dbReference type="InterPro" id="IPR005135">
    <property type="entry name" value="Endo/exonuclease/phosphatase"/>
</dbReference>
<feature type="transmembrane region" description="Helical" evidence="1">
    <location>
        <begin position="71"/>
        <end position="89"/>
    </location>
</feature>
<gene>
    <name evidence="3" type="ordered locus">KKY_1109</name>
</gene>
<keyword evidence="3" id="KW-0378">Hydrolase</keyword>
<dbReference type="GO" id="GO:0004519">
    <property type="term" value="F:endonuclease activity"/>
    <property type="evidence" value="ECO:0007669"/>
    <property type="project" value="UniProtKB-KW"/>
</dbReference>
<dbReference type="STRING" id="1082931.KKY_1109"/>